<gene>
    <name evidence="2" type="ORF">PV07_08654</name>
</gene>
<proteinExistence type="predicted"/>
<dbReference type="HOGENOM" id="CLU_049050_0_0_1"/>
<dbReference type="OrthoDB" id="4147652at2759"/>
<reference evidence="2 3" key="1">
    <citation type="submission" date="2015-01" db="EMBL/GenBank/DDBJ databases">
        <title>The Genome Sequence of Cladophialophora immunda CBS83496.</title>
        <authorList>
            <consortium name="The Broad Institute Genomics Platform"/>
            <person name="Cuomo C."/>
            <person name="de Hoog S."/>
            <person name="Gorbushina A."/>
            <person name="Stielow B."/>
            <person name="Teixiera M."/>
            <person name="Abouelleil A."/>
            <person name="Chapman S.B."/>
            <person name="Priest M."/>
            <person name="Young S.K."/>
            <person name="Wortman J."/>
            <person name="Nusbaum C."/>
            <person name="Birren B."/>
        </authorList>
    </citation>
    <scope>NUCLEOTIDE SEQUENCE [LARGE SCALE GENOMIC DNA]</scope>
    <source>
        <strain evidence="2 3">CBS 83496</strain>
    </source>
</reference>
<dbReference type="GeneID" id="27347848"/>
<dbReference type="RefSeq" id="XP_016245704.1">
    <property type="nucleotide sequence ID" value="XM_016395848.1"/>
</dbReference>
<organism evidence="2 3">
    <name type="scientific">Cladophialophora immunda</name>
    <dbReference type="NCBI Taxonomy" id="569365"/>
    <lineage>
        <taxon>Eukaryota</taxon>
        <taxon>Fungi</taxon>
        <taxon>Dikarya</taxon>
        <taxon>Ascomycota</taxon>
        <taxon>Pezizomycotina</taxon>
        <taxon>Eurotiomycetes</taxon>
        <taxon>Chaetothyriomycetidae</taxon>
        <taxon>Chaetothyriales</taxon>
        <taxon>Herpotrichiellaceae</taxon>
        <taxon>Cladophialophora</taxon>
    </lineage>
</organism>
<dbReference type="AlphaFoldDB" id="A0A0D2C2N8"/>
<protein>
    <submittedName>
        <fullName evidence="2">Uncharacterized protein</fullName>
    </submittedName>
</protein>
<dbReference type="VEuPathDB" id="FungiDB:PV07_08654"/>
<feature type="region of interest" description="Disordered" evidence="1">
    <location>
        <begin position="254"/>
        <end position="275"/>
    </location>
</feature>
<keyword evidence="3" id="KW-1185">Reference proteome</keyword>
<evidence type="ECO:0000313" key="2">
    <source>
        <dbReference type="EMBL" id="KIW25488.1"/>
    </source>
</evidence>
<dbReference type="EMBL" id="KN847044">
    <property type="protein sequence ID" value="KIW25488.1"/>
    <property type="molecule type" value="Genomic_DNA"/>
</dbReference>
<dbReference type="Proteomes" id="UP000054466">
    <property type="component" value="Unassembled WGS sequence"/>
</dbReference>
<accession>A0A0D2C2N8</accession>
<evidence type="ECO:0000256" key="1">
    <source>
        <dbReference type="SAM" id="MobiDB-lite"/>
    </source>
</evidence>
<sequence length="275" mass="31167">MASIIHEMIVGFLHEHLILLFNQTYSPSRKDRVKIYTNLKKRGGDKEYQHSVKTPDMGLLMRNQDDTRNDLKWTLEVGVSQTYPDLQADARLWLVGHPTCSMVVLINVTESPKYRCPLAVDLDLCDKLEIPRVVSQITEGDFSLDGEYGPVTHKGYQWVGEISEVFLEVWTLDPQGKEPMRREQGGGRMFLIPPTDASPQLELADFLFPDQPQKTSFDWDKFRQDLKACLRSQAVERCREWLIESMDAKKLAGNPAGNRAGTRAGTRAGVVGDES</sequence>
<name>A0A0D2C2N8_9EURO</name>
<evidence type="ECO:0000313" key="3">
    <source>
        <dbReference type="Proteomes" id="UP000054466"/>
    </source>
</evidence>